<sequence length="108" mass="11945">MLYVEQSSKRDGGPDGLTGSSLVKRGKRTRARRRGKRWRRQSGAFSPGVLSTNGPEKRTVKLILNNSRSAKLEEYRGRAMAGVGIRGGKLHLLIGYDRPPAVKNDLNL</sequence>
<dbReference type="Proteomes" id="UP001458880">
    <property type="component" value="Unassembled WGS sequence"/>
</dbReference>
<feature type="compositionally biased region" description="Basic residues" evidence="1">
    <location>
        <begin position="24"/>
        <end position="40"/>
    </location>
</feature>
<proteinExistence type="predicted"/>
<protein>
    <submittedName>
        <fullName evidence="2">Uncharacterized protein</fullName>
    </submittedName>
</protein>
<name>A0AAW1IRS1_POPJA</name>
<reference evidence="2 3" key="1">
    <citation type="journal article" date="2024" name="BMC Genomics">
        <title>De novo assembly and annotation of Popillia japonica's genome with initial clues to its potential as an invasive pest.</title>
        <authorList>
            <person name="Cucini C."/>
            <person name="Boschi S."/>
            <person name="Funari R."/>
            <person name="Cardaioli E."/>
            <person name="Iannotti N."/>
            <person name="Marturano G."/>
            <person name="Paoli F."/>
            <person name="Bruttini M."/>
            <person name="Carapelli A."/>
            <person name="Frati F."/>
            <person name="Nardi F."/>
        </authorList>
    </citation>
    <scope>NUCLEOTIDE SEQUENCE [LARGE SCALE GENOMIC DNA]</scope>
    <source>
        <strain evidence="2">DMR45628</strain>
    </source>
</reference>
<organism evidence="2 3">
    <name type="scientific">Popillia japonica</name>
    <name type="common">Japanese beetle</name>
    <dbReference type="NCBI Taxonomy" id="7064"/>
    <lineage>
        <taxon>Eukaryota</taxon>
        <taxon>Metazoa</taxon>
        <taxon>Ecdysozoa</taxon>
        <taxon>Arthropoda</taxon>
        <taxon>Hexapoda</taxon>
        <taxon>Insecta</taxon>
        <taxon>Pterygota</taxon>
        <taxon>Neoptera</taxon>
        <taxon>Endopterygota</taxon>
        <taxon>Coleoptera</taxon>
        <taxon>Polyphaga</taxon>
        <taxon>Scarabaeiformia</taxon>
        <taxon>Scarabaeidae</taxon>
        <taxon>Rutelinae</taxon>
        <taxon>Popillia</taxon>
    </lineage>
</organism>
<evidence type="ECO:0000313" key="2">
    <source>
        <dbReference type="EMBL" id="KAK9692476.1"/>
    </source>
</evidence>
<gene>
    <name evidence="2" type="ORF">QE152_g35129</name>
</gene>
<keyword evidence="3" id="KW-1185">Reference proteome</keyword>
<accession>A0AAW1IRS1</accession>
<dbReference type="AlphaFoldDB" id="A0AAW1IRS1"/>
<evidence type="ECO:0000256" key="1">
    <source>
        <dbReference type="SAM" id="MobiDB-lite"/>
    </source>
</evidence>
<evidence type="ECO:0000313" key="3">
    <source>
        <dbReference type="Proteomes" id="UP001458880"/>
    </source>
</evidence>
<dbReference type="EMBL" id="JASPKY010000580">
    <property type="protein sequence ID" value="KAK9692476.1"/>
    <property type="molecule type" value="Genomic_DNA"/>
</dbReference>
<comment type="caution">
    <text evidence="2">The sequence shown here is derived from an EMBL/GenBank/DDBJ whole genome shotgun (WGS) entry which is preliminary data.</text>
</comment>
<feature type="region of interest" description="Disordered" evidence="1">
    <location>
        <begin position="1"/>
        <end position="53"/>
    </location>
</feature>